<dbReference type="RefSeq" id="WP_011397059.1">
    <property type="nucleotide sequence ID" value="NC_007645.1"/>
</dbReference>
<organism evidence="2 3">
    <name type="scientific">Hahella chejuensis (strain KCTC 2396)</name>
    <dbReference type="NCBI Taxonomy" id="349521"/>
    <lineage>
        <taxon>Bacteria</taxon>
        <taxon>Pseudomonadati</taxon>
        <taxon>Pseudomonadota</taxon>
        <taxon>Gammaproteobacteria</taxon>
        <taxon>Oceanospirillales</taxon>
        <taxon>Hahellaceae</taxon>
        <taxon>Hahella</taxon>
    </lineage>
</organism>
<dbReference type="EMBL" id="CP000155">
    <property type="protein sequence ID" value="ABC29990.1"/>
    <property type="molecule type" value="Genomic_DNA"/>
</dbReference>
<dbReference type="STRING" id="349521.HCH_03230"/>
<accession>Q2SH84</accession>
<dbReference type="Proteomes" id="UP000000238">
    <property type="component" value="Chromosome"/>
</dbReference>
<dbReference type="KEGG" id="hch:HCH_03230"/>
<dbReference type="HOGENOM" id="CLU_053665_1_0_6"/>
<evidence type="ECO:0000313" key="2">
    <source>
        <dbReference type="EMBL" id="ABC29990.1"/>
    </source>
</evidence>
<dbReference type="PANTHER" id="PTHR39335">
    <property type="entry name" value="BLL4220 PROTEIN"/>
    <property type="match status" value="1"/>
</dbReference>
<dbReference type="Pfam" id="PF03640">
    <property type="entry name" value="Lipoprotein_15"/>
    <property type="match status" value="2"/>
</dbReference>
<sequence length="182" mass="19196">MKKFAALTALLIAAGFTSIANAEGQADRGGYCDNDKPGYNVKTSASAGSYHYGASNGYSDGYGNTGGFVKTSTVASASATVVTKVSTSVGEVFANAQGMTLYTFTKDSNGVSACYDGCADSWPPFLAQQNAKTWGEFTVVERKDGAYQWAYKNQPLYLWVGDRKQGDATGHGVGNVWFAAQP</sequence>
<dbReference type="AlphaFoldDB" id="Q2SH84"/>
<gene>
    <name evidence="2" type="ordered locus">HCH_03230</name>
</gene>
<dbReference type="eggNOG" id="COG4315">
    <property type="taxonomic scope" value="Bacteria"/>
</dbReference>
<proteinExistence type="predicted"/>
<evidence type="ECO:0000313" key="3">
    <source>
        <dbReference type="Proteomes" id="UP000000238"/>
    </source>
</evidence>
<evidence type="ECO:0000256" key="1">
    <source>
        <dbReference type="SAM" id="SignalP"/>
    </source>
</evidence>
<keyword evidence="3" id="KW-1185">Reference proteome</keyword>
<feature type="signal peptide" evidence="1">
    <location>
        <begin position="1"/>
        <end position="22"/>
    </location>
</feature>
<name>Q2SH84_HAHCH</name>
<dbReference type="GO" id="GO:0043448">
    <property type="term" value="P:alkane catabolic process"/>
    <property type="evidence" value="ECO:0007669"/>
    <property type="project" value="TreeGrafter"/>
</dbReference>
<dbReference type="InterPro" id="IPR005297">
    <property type="entry name" value="Lipoprotein_repeat"/>
</dbReference>
<reference evidence="2 3" key="1">
    <citation type="journal article" date="2005" name="Nucleic Acids Res.">
        <title>Genomic blueprint of Hahella chejuensis, a marine microbe producing an algicidal agent.</title>
        <authorList>
            <person name="Jeong H."/>
            <person name="Yim J.H."/>
            <person name="Lee C."/>
            <person name="Choi S.-H."/>
            <person name="Park Y.K."/>
            <person name="Yoon S.H."/>
            <person name="Hur C.-G."/>
            <person name="Kang H.-Y."/>
            <person name="Kim D."/>
            <person name="Lee H.H."/>
            <person name="Park K.H."/>
            <person name="Park S.-H."/>
            <person name="Park H.-S."/>
            <person name="Lee H.K."/>
            <person name="Oh T.K."/>
            <person name="Kim J.F."/>
        </authorList>
    </citation>
    <scope>NUCLEOTIDE SEQUENCE [LARGE SCALE GENOMIC DNA]</scope>
    <source>
        <strain evidence="2 3">KCTC 2396</strain>
    </source>
</reference>
<keyword evidence="1" id="KW-0732">Signal</keyword>
<dbReference type="PANTHER" id="PTHR39335:SF1">
    <property type="entry name" value="BLL4220 PROTEIN"/>
    <property type="match status" value="1"/>
</dbReference>
<feature type="chain" id="PRO_5004215559" evidence="1">
    <location>
        <begin position="23"/>
        <end position="182"/>
    </location>
</feature>
<dbReference type="OrthoDB" id="9800666at2"/>
<protein>
    <submittedName>
        <fullName evidence="2">Uncharacterized protein conserved in bacteria</fullName>
    </submittedName>
</protein>